<name>A0ABV6R8C7_9MICO</name>
<feature type="domain" description="Signal transduction histidine kinase subgroup 3 dimerisation and phosphoacceptor" evidence="10">
    <location>
        <begin position="191"/>
        <end position="256"/>
    </location>
</feature>
<dbReference type="Gene3D" id="3.30.565.10">
    <property type="entry name" value="Histidine kinase-like ATPase, C-terminal domain"/>
    <property type="match status" value="1"/>
</dbReference>
<dbReference type="Gene3D" id="1.20.5.1930">
    <property type="match status" value="1"/>
</dbReference>
<evidence type="ECO:0000256" key="7">
    <source>
        <dbReference type="ARBA" id="ARBA00022840"/>
    </source>
</evidence>
<dbReference type="SUPFAM" id="SSF55874">
    <property type="entry name" value="ATPase domain of HSP90 chaperone/DNA topoisomerase II/histidine kinase"/>
    <property type="match status" value="1"/>
</dbReference>
<evidence type="ECO:0000256" key="3">
    <source>
        <dbReference type="ARBA" id="ARBA00022553"/>
    </source>
</evidence>
<dbReference type="CDD" id="cd16917">
    <property type="entry name" value="HATPase_UhpB-NarQ-NarX-like"/>
    <property type="match status" value="1"/>
</dbReference>
<dbReference type="PANTHER" id="PTHR24421:SF10">
    <property type="entry name" value="NITRATE_NITRITE SENSOR PROTEIN NARQ"/>
    <property type="match status" value="1"/>
</dbReference>
<keyword evidence="9" id="KW-1133">Transmembrane helix</keyword>
<evidence type="ECO:0000256" key="9">
    <source>
        <dbReference type="SAM" id="Phobius"/>
    </source>
</evidence>
<dbReference type="GO" id="GO:0016301">
    <property type="term" value="F:kinase activity"/>
    <property type="evidence" value="ECO:0007669"/>
    <property type="project" value="UniProtKB-KW"/>
</dbReference>
<feature type="transmembrane region" description="Helical" evidence="9">
    <location>
        <begin position="148"/>
        <end position="172"/>
    </location>
</feature>
<dbReference type="Proteomes" id="UP001589793">
    <property type="component" value="Unassembled WGS sequence"/>
</dbReference>
<feature type="transmembrane region" description="Helical" evidence="9">
    <location>
        <begin position="6"/>
        <end position="27"/>
    </location>
</feature>
<dbReference type="Pfam" id="PF07730">
    <property type="entry name" value="HisKA_3"/>
    <property type="match status" value="1"/>
</dbReference>
<protein>
    <recommendedName>
        <fullName evidence="2">histidine kinase</fullName>
        <ecNumber evidence="2">2.7.13.3</ecNumber>
    </recommendedName>
</protein>
<evidence type="ECO:0000313" key="11">
    <source>
        <dbReference type="EMBL" id="MFC0673235.1"/>
    </source>
</evidence>
<feature type="transmembrane region" description="Helical" evidence="9">
    <location>
        <begin position="84"/>
        <end position="113"/>
    </location>
</feature>
<keyword evidence="7" id="KW-0067">ATP-binding</keyword>
<dbReference type="RefSeq" id="WP_376978648.1">
    <property type="nucleotide sequence ID" value="NZ_JBHLSV010000004.1"/>
</dbReference>
<evidence type="ECO:0000256" key="5">
    <source>
        <dbReference type="ARBA" id="ARBA00022741"/>
    </source>
</evidence>
<evidence type="ECO:0000256" key="2">
    <source>
        <dbReference type="ARBA" id="ARBA00012438"/>
    </source>
</evidence>
<keyword evidence="9" id="KW-0812">Transmembrane</keyword>
<evidence type="ECO:0000256" key="1">
    <source>
        <dbReference type="ARBA" id="ARBA00000085"/>
    </source>
</evidence>
<dbReference type="EC" id="2.7.13.3" evidence="2"/>
<keyword evidence="9" id="KW-0472">Membrane</keyword>
<feature type="transmembrane region" description="Helical" evidence="9">
    <location>
        <begin position="60"/>
        <end position="78"/>
    </location>
</feature>
<keyword evidence="5" id="KW-0547">Nucleotide-binding</keyword>
<proteinExistence type="predicted"/>
<reference evidence="11 12" key="1">
    <citation type="submission" date="2024-09" db="EMBL/GenBank/DDBJ databases">
        <authorList>
            <person name="Sun Q."/>
            <person name="Mori K."/>
        </authorList>
    </citation>
    <scope>NUCLEOTIDE SEQUENCE [LARGE SCALE GENOMIC DNA]</scope>
    <source>
        <strain evidence="11 12">CICC 10874</strain>
    </source>
</reference>
<accession>A0ABV6R8C7</accession>
<gene>
    <name evidence="11" type="ORF">ACFFF6_04610</name>
</gene>
<keyword evidence="8" id="KW-0902">Two-component regulatory system</keyword>
<keyword evidence="6 11" id="KW-0418">Kinase</keyword>
<evidence type="ECO:0000259" key="10">
    <source>
        <dbReference type="Pfam" id="PF07730"/>
    </source>
</evidence>
<dbReference type="InterPro" id="IPR011712">
    <property type="entry name" value="Sig_transdc_His_kin_sub3_dim/P"/>
</dbReference>
<dbReference type="PANTHER" id="PTHR24421">
    <property type="entry name" value="NITRATE/NITRITE SENSOR PROTEIN NARX-RELATED"/>
    <property type="match status" value="1"/>
</dbReference>
<feature type="transmembrane region" description="Helical" evidence="9">
    <location>
        <begin position="125"/>
        <end position="142"/>
    </location>
</feature>
<comment type="caution">
    <text evidence="11">The sequence shown here is derived from an EMBL/GenBank/DDBJ whole genome shotgun (WGS) entry which is preliminary data.</text>
</comment>
<dbReference type="InterPro" id="IPR050482">
    <property type="entry name" value="Sensor_HK_TwoCompSys"/>
</dbReference>
<sequence length="388" mass="40878">MPVRELLPRTGDLVLAALLGLVNLGFLRPGRHGGPRGGWGGNGPGPSGPVPGSTEAPAEIGALGIGLVVAAVLAVALRRWPLPAFALAAAATSLYLGAGLPYGPILLSLLACAYSLGRQLVPSRAALAAGGGILLLGAAVLVRDGVEALLTVVPGSAWIVVPFSIGLVRRLVLEARQRRREEAQRQVLDAERLRLASEVHDVVGHGLAAIQMHADIALHVRGRRPDQAYEALEAISRASAEALTELRSTLAQVAPAEAAASESRAPTPGLARLDDLLQRMRDAGIAVDLQVMGTARALPGAADVAAYRIVQESLTNVVKHASERRAQVRIRYEEQAVGIEVRSRRREGETLVEGFGITGMRRRAQDAGGRLEVHAEDEELRVQAQLPG</sequence>
<keyword evidence="3" id="KW-0597">Phosphoprotein</keyword>
<dbReference type="InterPro" id="IPR036890">
    <property type="entry name" value="HATPase_C_sf"/>
</dbReference>
<evidence type="ECO:0000313" key="12">
    <source>
        <dbReference type="Proteomes" id="UP001589793"/>
    </source>
</evidence>
<organism evidence="11 12">
    <name type="scientific">Brachybacterium hainanense</name>
    <dbReference type="NCBI Taxonomy" id="1541174"/>
    <lineage>
        <taxon>Bacteria</taxon>
        <taxon>Bacillati</taxon>
        <taxon>Actinomycetota</taxon>
        <taxon>Actinomycetes</taxon>
        <taxon>Micrococcales</taxon>
        <taxon>Dermabacteraceae</taxon>
        <taxon>Brachybacterium</taxon>
    </lineage>
</organism>
<keyword evidence="12" id="KW-1185">Reference proteome</keyword>
<evidence type="ECO:0000256" key="6">
    <source>
        <dbReference type="ARBA" id="ARBA00022777"/>
    </source>
</evidence>
<evidence type="ECO:0000256" key="8">
    <source>
        <dbReference type="ARBA" id="ARBA00023012"/>
    </source>
</evidence>
<keyword evidence="4" id="KW-0808">Transferase</keyword>
<evidence type="ECO:0000256" key="4">
    <source>
        <dbReference type="ARBA" id="ARBA00022679"/>
    </source>
</evidence>
<comment type="catalytic activity">
    <reaction evidence="1">
        <text>ATP + protein L-histidine = ADP + protein N-phospho-L-histidine.</text>
        <dbReference type="EC" id="2.7.13.3"/>
    </reaction>
</comment>
<dbReference type="EMBL" id="JBHLSV010000004">
    <property type="protein sequence ID" value="MFC0673235.1"/>
    <property type="molecule type" value="Genomic_DNA"/>
</dbReference>